<dbReference type="InterPro" id="IPR033129">
    <property type="entry name" value="PEPCASE_His_AS"/>
</dbReference>
<evidence type="ECO:0000313" key="5">
    <source>
        <dbReference type="Proteomes" id="UP000642809"/>
    </source>
</evidence>
<dbReference type="RefSeq" id="WP_189585325.1">
    <property type="nucleotide sequence ID" value="NZ_BMYF01000024.1"/>
</dbReference>
<evidence type="ECO:0000256" key="1">
    <source>
        <dbReference type="ARBA" id="ARBA00003670"/>
    </source>
</evidence>
<reference evidence="4" key="2">
    <citation type="submission" date="2020-09" db="EMBL/GenBank/DDBJ databases">
        <authorList>
            <person name="Sun Q."/>
            <person name="Kim S."/>
        </authorList>
    </citation>
    <scope>NUCLEOTIDE SEQUENCE</scope>
    <source>
        <strain evidence="4">KCTC 23224</strain>
    </source>
</reference>
<dbReference type="Pfam" id="PF00311">
    <property type="entry name" value="PEPcase"/>
    <property type="match status" value="1"/>
</dbReference>
<dbReference type="AlphaFoldDB" id="A0A8J3D1I8"/>
<dbReference type="GO" id="GO:0015977">
    <property type="term" value="P:carbon fixation"/>
    <property type="evidence" value="ECO:0007669"/>
    <property type="project" value="InterPro"/>
</dbReference>
<dbReference type="InterPro" id="IPR021135">
    <property type="entry name" value="PEP_COase"/>
</dbReference>
<evidence type="ECO:0000256" key="2">
    <source>
        <dbReference type="ARBA" id="ARBA00022419"/>
    </source>
</evidence>
<sequence>MSELSQQLLFEKIRKDMDFLTERFKNVLINLGEHELVKSFEIRGGVPDLLSSKSEESKHIQTLSIYLQLMNLVEENAAVQFRRKIVDHNGASSIRGSWGETFQRLKADGFSEKELLNVLKSTEITPVLTAHPTEAKRISVLEIHRDLYLKLVQLENSSFSRTEFKGIEREIETLIERWWRTGEVYLEKPTIQSERNNVLHYFTKVFPKALAKHDEQLKNSWIEAGFDKHALQNPDNFPILSFGSWVGGDRDGHPYVSAEITAETLLLHRKSALELIEKQIRELASKISFSSIRNPLPSYFEEEIKAMEGFLGEEGSHAVQRNPFEPWRQFINLVLIKLKHTKEQNSEKGFQNVNELNNKLKIMRESLISIGAQGIAETLLFPIERQLQCFGFHLAKLDIRQNSAFHDKALEQLIQHAYPQEAPYSQWSEEKKTEFLNRELKTNRPFGVVGTSYGEEADKVLNCYRVVKHHCDIFGKDGIGSFIVSMTRGLNDLLTVYLFMREAGIKYGDFPVVPLFETIDDLQSSPDIMEAYLAHPVHQNQGVAVQEIMLGYSDSNKDGGIVASRWNINQTEQALSQVAKKHGIRFKYFHGIGGTISRGGGKYHRFLESMPVGSLTGEIKLTVQGETIAQQFANLLNAVYNLEMLISGTVLQTAKAIKGEQVAAEKLKAFEHLAGAAQAQYKNLIQHPDFIKFYAEATPIDVLELSKIGSRPARRTGTRTLADLRAIPWVFSWTQSRFNLTGWFGMGTGLHTLRTEKPELYSLLRENHDSWPFFRYVLIQLETNVLNANEKWMKIYASLVKDEAVRNNILNIIEAEYKLCLDELEMMFKNPRSIRRASLLDTLGRRTEAVETLHHYQISNLQTWRAENPNGDNQEIITRLLQITTALANGLKNTG</sequence>
<evidence type="ECO:0000256" key="3">
    <source>
        <dbReference type="PROSITE-ProRule" id="PRU10112"/>
    </source>
</evidence>
<comment type="caution">
    <text evidence="4">The sequence shown here is derived from an EMBL/GenBank/DDBJ whole genome shotgun (WGS) entry which is preliminary data.</text>
</comment>
<dbReference type="SUPFAM" id="SSF51621">
    <property type="entry name" value="Phosphoenolpyruvate/pyruvate domain"/>
    <property type="match status" value="1"/>
</dbReference>
<dbReference type="GO" id="GO:0005829">
    <property type="term" value="C:cytosol"/>
    <property type="evidence" value="ECO:0007669"/>
    <property type="project" value="TreeGrafter"/>
</dbReference>
<dbReference type="GO" id="GO:0006099">
    <property type="term" value="P:tricarboxylic acid cycle"/>
    <property type="evidence" value="ECO:0007669"/>
    <property type="project" value="InterPro"/>
</dbReference>
<dbReference type="PROSITE" id="PS00393">
    <property type="entry name" value="PEPCASE_2"/>
    <property type="match status" value="1"/>
</dbReference>
<keyword evidence="5" id="KW-1185">Reference proteome</keyword>
<protein>
    <recommendedName>
        <fullName evidence="2">Phosphoenolpyruvate carboxylase</fullName>
    </recommendedName>
</protein>
<reference evidence="4" key="1">
    <citation type="journal article" date="2014" name="Int. J. Syst. Evol. Microbiol.">
        <title>Complete genome sequence of Corynebacterium casei LMG S-19264T (=DSM 44701T), isolated from a smear-ripened cheese.</title>
        <authorList>
            <consortium name="US DOE Joint Genome Institute (JGI-PGF)"/>
            <person name="Walter F."/>
            <person name="Albersmeier A."/>
            <person name="Kalinowski J."/>
            <person name="Ruckert C."/>
        </authorList>
    </citation>
    <scope>NUCLEOTIDE SEQUENCE</scope>
    <source>
        <strain evidence="4">KCTC 23224</strain>
    </source>
</reference>
<dbReference type="InterPro" id="IPR015813">
    <property type="entry name" value="Pyrv/PenolPyrv_kinase-like_dom"/>
</dbReference>
<name>A0A8J3D1I8_9BACT</name>
<dbReference type="GO" id="GO:0008964">
    <property type="term" value="F:phosphoenolpyruvate carboxylase activity"/>
    <property type="evidence" value="ECO:0007669"/>
    <property type="project" value="InterPro"/>
</dbReference>
<gene>
    <name evidence="4" type="primary">ppc</name>
    <name evidence="4" type="ORF">GCM10008106_32990</name>
</gene>
<accession>A0A8J3D1I8</accession>
<dbReference type="PANTHER" id="PTHR30523:SF32">
    <property type="entry name" value="PHOSPHOENOLPYRUVATE CARBOXYLASE"/>
    <property type="match status" value="1"/>
</dbReference>
<dbReference type="Proteomes" id="UP000642809">
    <property type="component" value="Unassembled WGS sequence"/>
</dbReference>
<dbReference type="Gene3D" id="1.20.1440.90">
    <property type="entry name" value="Phosphoenolpyruvate/pyruvate domain"/>
    <property type="match status" value="1"/>
</dbReference>
<dbReference type="EMBL" id="BMYF01000024">
    <property type="protein sequence ID" value="GHB49639.1"/>
    <property type="molecule type" value="Genomic_DNA"/>
</dbReference>
<comment type="function">
    <text evidence="1">Forms oxaloacetate, a four-carbon dicarboxylic acid source for the tricarboxylic acid cycle.</text>
</comment>
<dbReference type="PANTHER" id="PTHR30523">
    <property type="entry name" value="PHOSPHOENOLPYRUVATE CARBOXYLASE"/>
    <property type="match status" value="1"/>
</dbReference>
<evidence type="ECO:0000313" key="4">
    <source>
        <dbReference type="EMBL" id="GHB49639.1"/>
    </source>
</evidence>
<organism evidence="4 5">
    <name type="scientific">Mongoliitalea lutea</name>
    <dbReference type="NCBI Taxonomy" id="849756"/>
    <lineage>
        <taxon>Bacteria</taxon>
        <taxon>Pseudomonadati</taxon>
        <taxon>Bacteroidota</taxon>
        <taxon>Cytophagia</taxon>
        <taxon>Cytophagales</taxon>
        <taxon>Cyclobacteriaceae</taxon>
        <taxon>Mongoliitalea</taxon>
    </lineage>
</organism>
<feature type="active site" evidence="3">
    <location>
        <position position="557"/>
    </location>
</feature>
<dbReference type="PRINTS" id="PR00150">
    <property type="entry name" value="PEPCARBXLASE"/>
</dbReference>
<proteinExistence type="predicted"/>